<organism evidence="2 3">
    <name type="scientific">Rubritalea tangerina</name>
    <dbReference type="NCBI Taxonomy" id="430798"/>
    <lineage>
        <taxon>Bacteria</taxon>
        <taxon>Pseudomonadati</taxon>
        <taxon>Verrucomicrobiota</taxon>
        <taxon>Verrucomicrobiia</taxon>
        <taxon>Verrucomicrobiales</taxon>
        <taxon>Rubritaleaceae</taxon>
        <taxon>Rubritalea</taxon>
    </lineage>
</organism>
<name>A0ABW4ZD66_9BACT</name>
<reference evidence="3" key="1">
    <citation type="journal article" date="2019" name="Int. J. Syst. Evol. Microbiol.">
        <title>The Global Catalogue of Microorganisms (GCM) 10K type strain sequencing project: providing services to taxonomists for standard genome sequencing and annotation.</title>
        <authorList>
            <consortium name="The Broad Institute Genomics Platform"/>
            <consortium name="The Broad Institute Genome Sequencing Center for Infectious Disease"/>
            <person name="Wu L."/>
            <person name="Ma J."/>
        </authorList>
    </citation>
    <scope>NUCLEOTIDE SEQUENCE [LARGE SCALE GENOMIC DNA]</scope>
    <source>
        <strain evidence="3">CCUG 57942</strain>
    </source>
</reference>
<dbReference type="PIRSF" id="PIRSF005902">
    <property type="entry name" value="DNase_TatD"/>
    <property type="match status" value="1"/>
</dbReference>
<dbReference type="InterPro" id="IPR015991">
    <property type="entry name" value="TatD/YcfH-like"/>
</dbReference>
<protein>
    <submittedName>
        <fullName evidence="2">TatD family hydrolase</fullName>
        <ecNumber evidence="2">3.1.-.-</ecNumber>
    </submittedName>
</protein>
<dbReference type="PANTHER" id="PTHR46124">
    <property type="entry name" value="D-AMINOACYL-TRNA DEACYLASE"/>
    <property type="match status" value="1"/>
</dbReference>
<dbReference type="RefSeq" id="WP_377089512.1">
    <property type="nucleotide sequence ID" value="NZ_JBHSJL010000014.1"/>
</dbReference>
<dbReference type="Gene3D" id="3.20.20.140">
    <property type="entry name" value="Metal-dependent hydrolases"/>
    <property type="match status" value="1"/>
</dbReference>
<evidence type="ECO:0000313" key="3">
    <source>
        <dbReference type="Proteomes" id="UP001597389"/>
    </source>
</evidence>
<keyword evidence="1" id="KW-0479">Metal-binding</keyword>
<proteinExistence type="predicted"/>
<comment type="caution">
    <text evidence="2">The sequence shown here is derived from an EMBL/GenBank/DDBJ whole genome shotgun (WGS) entry which is preliminary data.</text>
</comment>
<dbReference type="CDD" id="cd01310">
    <property type="entry name" value="TatD_DNAse"/>
    <property type="match status" value="1"/>
</dbReference>
<dbReference type="PANTHER" id="PTHR46124:SF2">
    <property type="entry name" value="D-AMINOACYL-TRNA DEACYLASE"/>
    <property type="match status" value="1"/>
</dbReference>
<dbReference type="GO" id="GO:0016787">
    <property type="term" value="F:hydrolase activity"/>
    <property type="evidence" value="ECO:0007669"/>
    <property type="project" value="UniProtKB-KW"/>
</dbReference>
<dbReference type="SUPFAM" id="SSF51556">
    <property type="entry name" value="Metallo-dependent hydrolases"/>
    <property type="match status" value="1"/>
</dbReference>
<gene>
    <name evidence="2" type="ORF">ACFSW8_12010</name>
</gene>
<dbReference type="Proteomes" id="UP001597389">
    <property type="component" value="Unassembled WGS sequence"/>
</dbReference>
<dbReference type="EMBL" id="JBHUJB010000049">
    <property type="protein sequence ID" value="MFD2159625.1"/>
    <property type="molecule type" value="Genomic_DNA"/>
</dbReference>
<dbReference type="InterPro" id="IPR001130">
    <property type="entry name" value="TatD-like"/>
</dbReference>
<sequence length="270" mass="29912">MFTDSHCHLASHKFSPDELPTIVNNAQAVGIHRMVTLATSLEDCPDNIAIAEQFPQVHCAIGIHPCDVHSTPDDYLSTLRNYAQHPKCVAIGETGLDYFHPAPDGWSDADYHQRQRLFLKQHFELAQQLNKNVVIHTRDRSGAQSLHDAVEIYKDFAHSVQAVFHCFLGPWENAQAILDLGGLVSFTGISTFKSAQDCIEAATLAPAGTFMLETDSPYLAPTPHRGKRNEPAFTSHIANAIANARNESIEQLAQHTEQTVNQFFKLSSNT</sequence>
<evidence type="ECO:0000313" key="2">
    <source>
        <dbReference type="EMBL" id="MFD2159625.1"/>
    </source>
</evidence>
<dbReference type="NCBIfam" id="TIGR00010">
    <property type="entry name" value="YchF/TatD family DNA exonuclease"/>
    <property type="match status" value="1"/>
</dbReference>
<dbReference type="InterPro" id="IPR032466">
    <property type="entry name" value="Metal_Hydrolase"/>
</dbReference>
<keyword evidence="2" id="KW-0378">Hydrolase</keyword>
<dbReference type="EC" id="3.1.-.-" evidence="2"/>
<keyword evidence="3" id="KW-1185">Reference proteome</keyword>
<dbReference type="Pfam" id="PF01026">
    <property type="entry name" value="TatD_DNase"/>
    <property type="match status" value="1"/>
</dbReference>
<accession>A0ABW4ZD66</accession>
<evidence type="ECO:0000256" key="1">
    <source>
        <dbReference type="ARBA" id="ARBA00022723"/>
    </source>
</evidence>